<dbReference type="Proteomes" id="UP001066276">
    <property type="component" value="Chromosome 8"/>
</dbReference>
<feature type="compositionally biased region" description="Basic and acidic residues" evidence="1">
    <location>
        <begin position="238"/>
        <end position="258"/>
    </location>
</feature>
<evidence type="ECO:0000313" key="2">
    <source>
        <dbReference type="EMBL" id="KAJ1116267.1"/>
    </source>
</evidence>
<name>A0AAV7NNP3_PLEWA</name>
<dbReference type="AlphaFoldDB" id="A0AAV7NNP3"/>
<evidence type="ECO:0000313" key="3">
    <source>
        <dbReference type="Proteomes" id="UP001066276"/>
    </source>
</evidence>
<feature type="region of interest" description="Disordered" evidence="1">
    <location>
        <begin position="134"/>
        <end position="312"/>
    </location>
</feature>
<feature type="compositionally biased region" description="Polar residues" evidence="1">
    <location>
        <begin position="222"/>
        <end position="237"/>
    </location>
</feature>
<organism evidence="2 3">
    <name type="scientific">Pleurodeles waltl</name>
    <name type="common">Iberian ribbed newt</name>
    <dbReference type="NCBI Taxonomy" id="8319"/>
    <lineage>
        <taxon>Eukaryota</taxon>
        <taxon>Metazoa</taxon>
        <taxon>Chordata</taxon>
        <taxon>Craniata</taxon>
        <taxon>Vertebrata</taxon>
        <taxon>Euteleostomi</taxon>
        <taxon>Amphibia</taxon>
        <taxon>Batrachia</taxon>
        <taxon>Caudata</taxon>
        <taxon>Salamandroidea</taxon>
        <taxon>Salamandridae</taxon>
        <taxon>Pleurodelinae</taxon>
        <taxon>Pleurodeles</taxon>
    </lineage>
</organism>
<proteinExistence type="predicted"/>
<keyword evidence="3" id="KW-1185">Reference proteome</keyword>
<dbReference type="EMBL" id="JANPWB010000012">
    <property type="protein sequence ID" value="KAJ1116267.1"/>
    <property type="molecule type" value="Genomic_DNA"/>
</dbReference>
<feature type="compositionally biased region" description="Basic and acidic residues" evidence="1">
    <location>
        <begin position="270"/>
        <end position="279"/>
    </location>
</feature>
<sequence>MGVDSILDCFLSAIGFGRVPFRSGFRVGKLVRISEKLPVLFAFGIGLGITDRYRLLKSSGGPSGFFPSPVGAWSAWPHVSSRLTEWTPFRFCPKCHNKYPYTDQHLVCNLCLSPEHKEDTCEACRAFRSRKTLRDRRARRLQMPSAPTGQGRFEEEEETFSIQESDSDEIDPEETPKTVSKTLKHKTHEKTTKAQGTPPPTGHGLTRKIDDRSLAPKKGTLVSKSSDSGRDTATQQFRARDSGSEQVRHRDSGTEMSRHRGTTTPKVKKVLSEPKKVAEKVSIPKHPASEPKSSSSTEEQGLSSQMKIHRFG</sequence>
<accession>A0AAV7NNP3</accession>
<comment type="caution">
    <text evidence="2">The sequence shown here is derived from an EMBL/GenBank/DDBJ whole genome shotgun (WGS) entry which is preliminary data.</text>
</comment>
<protein>
    <submittedName>
        <fullName evidence="2">Uncharacterized protein</fullName>
    </submittedName>
</protein>
<feature type="compositionally biased region" description="Acidic residues" evidence="1">
    <location>
        <begin position="154"/>
        <end position="173"/>
    </location>
</feature>
<reference evidence="2" key="1">
    <citation type="journal article" date="2022" name="bioRxiv">
        <title>Sequencing and chromosome-scale assembly of the giantPleurodeles waltlgenome.</title>
        <authorList>
            <person name="Brown T."/>
            <person name="Elewa A."/>
            <person name="Iarovenko S."/>
            <person name="Subramanian E."/>
            <person name="Araus A.J."/>
            <person name="Petzold A."/>
            <person name="Susuki M."/>
            <person name="Suzuki K.-i.T."/>
            <person name="Hayashi T."/>
            <person name="Toyoda A."/>
            <person name="Oliveira C."/>
            <person name="Osipova E."/>
            <person name="Leigh N.D."/>
            <person name="Simon A."/>
            <person name="Yun M.H."/>
        </authorList>
    </citation>
    <scope>NUCLEOTIDE SEQUENCE</scope>
    <source>
        <strain evidence="2">20211129_DDA</strain>
        <tissue evidence="2">Liver</tissue>
    </source>
</reference>
<feature type="compositionally biased region" description="Low complexity" evidence="1">
    <location>
        <begin position="293"/>
        <end position="305"/>
    </location>
</feature>
<gene>
    <name evidence="2" type="ORF">NDU88_004483</name>
</gene>
<evidence type="ECO:0000256" key="1">
    <source>
        <dbReference type="SAM" id="MobiDB-lite"/>
    </source>
</evidence>